<comment type="caution">
    <text evidence="3">The sequence shown here is derived from an EMBL/GenBank/DDBJ whole genome shotgun (WGS) entry which is preliminary data.</text>
</comment>
<dbReference type="InterPro" id="IPR029058">
    <property type="entry name" value="AB_hydrolase_fold"/>
</dbReference>
<dbReference type="Gene3D" id="3.40.50.1820">
    <property type="entry name" value="alpha/beta hydrolase"/>
    <property type="match status" value="1"/>
</dbReference>
<accession>A0ABN0ZY45</accession>
<evidence type="ECO:0000313" key="4">
    <source>
        <dbReference type="Proteomes" id="UP001500740"/>
    </source>
</evidence>
<gene>
    <name evidence="3" type="ORF">GCM10008935_17880</name>
</gene>
<proteinExistence type="predicted"/>
<reference evidence="3 4" key="1">
    <citation type="journal article" date="2019" name="Int. J. Syst. Evol. Microbiol.">
        <title>The Global Catalogue of Microorganisms (GCM) 10K type strain sequencing project: providing services to taxonomists for standard genome sequencing and annotation.</title>
        <authorList>
            <consortium name="The Broad Institute Genomics Platform"/>
            <consortium name="The Broad Institute Genome Sequencing Center for Infectious Disease"/>
            <person name="Wu L."/>
            <person name="Ma J."/>
        </authorList>
    </citation>
    <scope>NUCLEOTIDE SEQUENCE [LARGE SCALE GENOMIC DNA]</scope>
    <source>
        <strain evidence="3 4">JCM 14193</strain>
    </source>
</reference>
<evidence type="ECO:0000313" key="3">
    <source>
        <dbReference type="EMBL" id="GAA0462756.1"/>
    </source>
</evidence>
<dbReference type="RefSeq" id="WP_343783233.1">
    <property type="nucleotide sequence ID" value="NZ_BAAACZ010000014.1"/>
</dbReference>
<dbReference type="Proteomes" id="UP001500740">
    <property type="component" value="Unassembled WGS sequence"/>
</dbReference>
<dbReference type="GO" id="GO:0016787">
    <property type="term" value="F:hydrolase activity"/>
    <property type="evidence" value="ECO:0007669"/>
    <property type="project" value="UniProtKB-KW"/>
</dbReference>
<name>A0ABN0ZY45_9BACI</name>
<evidence type="ECO:0000256" key="1">
    <source>
        <dbReference type="ARBA" id="ARBA00022801"/>
    </source>
</evidence>
<feature type="domain" description="BD-FAE-like" evidence="2">
    <location>
        <begin position="23"/>
        <end position="217"/>
    </location>
</feature>
<dbReference type="SUPFAM" id="SSF53474">
    <property type="entry name" value="alpha/beta-Hydrolases"/>
    <property type="match status" value="1"/>
</dbReference>
<dbReference type="PANTHER" id="PTHR48081">
    <property type="entry name" value="AB HYDROLASE SUPERFAMILY PROTEIN C4A8.06C"/>
    <property type="match status" value="1"/>
</dbReference>
<dbReference type="EMBL" id="BAAACZ010000014">
    <property type="protein sequence ID" value="GAA0462756.1"/>
    <property type="molecule type" value="Genomic_DNA"/>
</dbReference>
<keyword evidence="1 3" id="KW-0378">Hydrolase</keyword>
<keyword evidence="4" id="KW-1185">Reference proteome</keyword>
<dbReference type="InterPro" id="IPR050300">
    <property type="entry name" value="GDXG_lipolytic_enzyme"/>
</dbReference>
<protein>
    <submittedName>
        <fullName evidence="3">Alpha/beta hydrolase</fullName>
    </submittedName>
</protein>
<evidence type="ECO:0000259" key="2">
    <source>
        <dbReference type="Pfam" id="PF20434"/>
    </source>
</evidence>
<organism evidence="3 4">
    <name type="scientific">Alkalibacillus silvisoli</name>
    <dbReference type="NCBI Taxonomy" id="392823"/>
    <lineage>
        <taxon>Bacteria</taxon>
        <taxon>Bacillati</taxon>
        <taxon>Bacillota</taxon>
        <taxon>Bacilli</taxon>
        <taxon>Bacillales</taxon>
        <taxon>Bacillaceae</taxon>
        <taxon>Alkalibacillus</taxon>
    </lineage>
</organism>
<sequence>MFNTIKLFYGENQSQFGVLRLPESEKPSAVIVIIHGGFWQAKFNLEENNPIAEDLTQKGYATWNIEYRRLGEIGGGWTGTFNDVINAINHLTNIKETYHLDLSNVIIIGHSAGGHLALWLAARTVHKSLDYMFNELVVPIQKVISLAGVTDLKKMWQIHEAKGLKSPVSELMGGTPNEVPERYNIASPIELLPINVKQILVHGEEDKHVPPELSENYYLKVIEQNKHVNLVTLPDTEHFKIIEPTSRAWESVIDTL</sequence>
<dbReference type="Pfam" id="PF20434">
    <property type="entry name" value="BD-FAE"/>
    <property type="match status" value="1"/>
</dbReference>
<dbReference type="InterPro" id="IPR049492">
    <property type="entry name" value="BD-FAE-like_dom"/>
</dbReference>